<evidence type="ECO:0000313" key="3">
    <source>
        <dbReference type="Proteomes" id="UP000001292"/>
    </source>
</evidence>
<sequence length="50" mass="5537">MERANRTTATLTGEHFWQRGPESRDSVSNRTNPAVIAATTTSFTVSELLQ</sequence>
<organism evidence="3">
    <name type="scientific">Drosophila sechellia</name>
    <name type="common">Fruit fly</name>
    <dbReference type="NCBI Taxonomy" id="7238"/>
    <lineage>
        <taxon>Eukaryota</taxon>
        <taxon>Metazoa</taxon>
        <taxon>Ecdysozoa</taxon>
        <taxon>Arthropoda</taxon>
        <taxon>Hexapoda</taxon>
        <taxon>Insecta</taxon>
        <taxon>Pterygota</taxon>
        <taxon>Neoptera</taxon>
        <taxon>Endopterygota</taxon>
        <taxon>Diptera</taxon>
        <taxon>Brachycera</taxon>
        <taxon>Muscomorpha</taxon>
        <taxon>Ephydroidea</taxon>
        <taxon>Drosophilidae</taxon>
        <taxon>Drosophila</taxon>
        <taxon>Sophophora</taxon>
    </lineage>
</organism>
<dbReference type="OMA" id="AGEHYWH"/>
<dbReference type="AlphaFoldDB" id="B4HF09"/>
<dbReference type="PhylomeDB" id="B4HF09"/>
<dbReference type="EMBL" id="CH480815">
    <property type="protein sequence ID" value="EDW41178.1"/>
    <property type="molecule type" value="Genomic_DNA"/>
</dbReference>
<name>B4HF09_DROSE</name>
<dbReference type="Proteomes" id="UP000001292">
    <property type="component" value="Unassembled WGS sequence"/>
</dbReference>
<protein>
    <submittedName>
        <fullName evidence="2">GM24698</fullName>
    </submittedName>
</protein>
<gene>
    <name evidence="2" type="primary">Dsec\GM24698</name>
    <name evidence="2" type="ORF">Dsec_GM24698</name>
</gene>
<feature type="region of interest" description="Disordered" evidence="1">
    <location>
        <begin position="1"/>
        <end position="33"/>
    </location>
</feature>
<feature type="compositionally biased region" description="Polar residues" evidence="1">
    <location>
        <begin position="1"/>
        <end position="11"/>
    </location>
</feature>
<keyword evidence="3" id="KW-1185">Reference proteome</keyword>
<evidence type="ECO:0000313" key="2">
    <source>
        <dbReference type="EMBL" id="EDW41178.1"/>
    </source>
</evidence>
<proteinExistence type="predicted"/>
<reference evidence="2 3" key="1">
    <citation type="journal article" date="2007" name="Nature">
        <title>Evolution of genes and genomes on the Drosophila phylogeny.</title>
        <authorList>
            <consortium name="Drosophila 12 Genomes Consortium"/>
            <person name="Clark A.G."/>
            <person name="Eisen M.B."/>
            <person name="Smith D.R."/>
            <person name="Bergman C.M."/>
            <person name="Oliver B."/>
            <person name="Markow T.A."/>
            <person name="Kaufman T.C."/>
            <person name="Kellis M."/>
            <person name="Gelbart W."/>
            <person name="Iyer V.N."/>
            <person name="Pollard D.A."/>
            <person name="Sackton T.B."/>
            <person name="Larracuente A.M."/>
            <person name="Singh N.D."/>
            <person name="Abad J.P."/>
            <person name="Abt D.N."/>
            <person name="Adryan B."/>
            <person name="Aguade M."/>
            <person name="Akashi H."/>
            <person name="Anderson W.W."/>
            <person name="Aquadro C.F."/>
            <person name="Ardell D.H."/>
            <person name="Arguello R."/>
            <person name="Artieri C.G."/>
            <person name="Barbash D.A."/>
            <person name="Barker D."/>
            <person name="Barsanti P."/>
            <person name="Batterham P."/>
            <person name="Batzoglou S."/>
            <person name="Begun D."/>
            <person name="Bhutkar A."/>
            <person name="Blanco E."/>
            <person name="Bosak S.A."/>
            <person name="Bradley R.K."/>
            <person name="Brand A.D."/>
            <person name="Brent M.R."/>
            <person name="Brooks A.N."/>
            <person name="Brown R.H."/>
            <person name="Butlin R.K."/>
            <person name="Caggese C."/>
            <person name="Calvi B.R."/>
            <person name="Bernardo de Carvalho A."/>
            <person name="Caspi A."/>
            <person name="Castrezana S."/>
            <person name="Celniker S.E."/>
            <person name="Chang J.L."/>
            <person name="Chapple C."/>
            <person name="Chatterji S."/>
            <person name="Chinwalla A."/>
            <person name="Civetta A."/>
            <person name="Clifton S.W."/>
            <person name="Comeron J.M."/>
            <person name="Costello J.C."/>
            <person name="Coyne J.A."/>
            <person name="Daub J."/>
            <person name="David R.G."/>
            <person name="Delcher A.L."/>
            <person name="Delehaunty K."/>
            <person name="Do C.B."/>
            <person name="Ebling H."/>
            <person name="Edwards K."/>
            <person name="Eickbush T."/>
            <person name="Evans J.D."/>
            <person name="Filipski A."/>
            <person name="Findeiss S."/>
            <person name="Freyhult E."/>
            <person name="Fulton L."/>
            <person name="Fulton R."/>
            <person name="Garcia A.C."/>
            <person name="Gardiner A."/>
            <person name="Garfield D.A."/>
            <person name="Garvin B.E."/>
            <person name="Gibson G."/>
            <person name="Gilbert D."/>
            <person name="Gnerre S."/>
            <person name="Godfrey J."/>
            <person name="Good R."/>
            <person name="Gotea V."/>
            <person name="Gravely B."/>
            <person name="Greenberg A.J."/>
            <person name="Griffiths-Jones S."/>
            <person name="Gross S."/>
            <person name="Guigo R."/>
            <person name="Gustafson E.A."/>
            <person name="Haerty W."/>
            <person name="Hahn M.W."/>
            <person name="Halligan D.L."/>
            <person name="Halpern A.L."/>
            <person name="Halter G.M."/>
            <person name="Han M.V."/>
            <person name="Heger A."/>
            <person name="Hillier L."/>
            <person name="Hinrichs A.S."/>
            <person name="Holmes I."/>
            <person name="Hoskins R.A."/>
            <person name="Hubisz M.J."/>
            <person name="Hultmark D."/>
            <person name="Huntley M.A."/>
            <person name="Jaffe D.B."/>
            <person name="Jagadeeshan S."/>
            <person name="Jeck W.R."/>
            <person name="Johnson J."/>
            <person name="Jones C.D."/>
            <person name="Jordan W.C."/>
            <person name="Karpen G.H."/>
            <person name="Kataoka E."/>
            <person name="Keightley P.D."/>
            <person name="Kheradpour P."/>
            <person name="Kirkness E.F."/>
            <person name="Koerich L.B."/>
            <person name="Kristiansen K."/>
            <person name="Kudrna D."/>
            <person name="Kulathinal R.J."/>
            <person name="Kumar S."/>
            <person name="Kwok R."/>
            <person name="Lander E."/>
            <person name="Langley C.H."/>
            <person name="Lapoint R."/>
            <person name="Lazzaro B.P."/>
            <person name="Lee S.J."/>
            <person name="Levesque L."/>
            <person name="Li R."/>
            <person name="Lin C.F."/>
            <person name="Lin M.F."/>
            <person name="Lindblad-Toh K."/>
            <person name="Llopart A."/>
            <person name="Long M."/>
            <person name="Low L."/>
            <person name="Lozovsky E."/>
            <person name="Lu J."/>
            <person name="Luo M."/>
            <person name="Machado C.A."/>
            <person name="Makalowski W."/>
            <person name="Marzo M."/>
            <person name="Matsuda M."/>
            <person name="Matzkin L."/>
            <person name="McAllister B."/>
            <person name="McBride C.S."/>
            <person name="McKernan B."/>
            <person name="McKernan K."/>
            <person name="Mendez-Lago M."/>
            <person name="Minx P."/>
            <person name="Mollenhauer M.U."/>
            <person name="Montooth K."/>
            <person name="Mount S.M."/>
            <person name="Mu X."/>
            <person name="Myers E."/>
            <person name="Negre B."/>
            <person name="Newfeld S."/>
            <person name="Nielsen R."/>
            <person name="Noor M.A."/>
            <person name="O'Grady P."/>
            <person name="Pachter L."/>
            <person name="Papaceit M."/>
            <person name="Parisi M.J."/>
            <person name="Parisi M."/>
            <person name="Parts L."/>
            <person name="Pedersen J.S."/>
            <person name="Pesole G."/>
            <person name="Phillippy A.M."/>
            <person name="Ponting C.P."/>
            <person name="Pop M."/>
            <person name="Porcelli D."/>
            <person name="Powell J.R."/>
            <person name="Prohaska S."/>
            <person name="Pruitt K."/>
            <person name="Puig M."/>
            <person name="Quesneville H."/>
            <person name="Ram K.R."/>
            <person name="Rand D."/>
            <person name="Rasmussen M.D."/>
            <person name="Reed L.K."/>
            <person name="Reenan R."/>
            <person name="Reily A."/>
            <person name="Remington K.A."/>
            <person name="Rieger T.T."/>
            <person name="Ritchie M.G."/>
            <person name="Robin C."/>
            <person name="Rogers Y.H."/>
            <person name="Rohde C."/>
            <person name="Rozas J."/>
            <person name="Rubenfield M.J."/>
            <person name="Ruiz A."/>
            <person name="Russo S."/>
            <person name="Salzberg S.L."/>
            <person name="Sanchez-Gracia A."/>
            <person name="Saranga D.J."/>
            <person name="Sato H."/>
            <person name="Schaeffer S.W."/>
            <person name="Schatz M.C."/>
            <person name="Schlenke T."/>
            <person name="Schwartz R."/>
            <person name="Segarra C."/>
            <person name="Singh R.S."/>
            <person name="Sirot L."/>
            <person name="Sirota M."/>
            <person name="Sisneros N.B."/>
            <person name="Smith C.D."/>
            <person name="Smith T.F."/>
            <person name="Spieth J."/>
            <person name="Stage D.E."/>
            <person name="Stark A."/>
            <person name="Stephan W."/>
            <person name="Strausberg R.L."/>
            <person name="Strempel S."/>
            <person name="Sturgill D."/>
            <person name="Sutton G."/>
            <person name="Sutton G.G."/>
            <person name="Tao W."/>
            <person name="Teichmann S."/>
            <person name="Tobari Y.N."/>
            <person name="Tomimura Y."/>
            <person name="Tsolas J.M."/>
            <person name="Valente V.L."/>
            <person name="Venter E."/>
            <person name="Venter J.C."/>
            <person name="Vicario S."/>
            <person name="Vieira F.G."/>
            <person name="Vilella A.J."/>
            <person name="Villasante A."/>
            <person name="Walenz B."/>
            <person name="Wang J."/>
            <person name="Wasserman M."/>
            <person name="Watts T."/>
            <person name="Wilson D."/>
            <person name="Wilson R.K."/>
            <person name="Wing R.A."/>
            <person name="Wolfner M.F."/>
            <person name="Wong A."/>
            <person name="Wong G.K."/>
            <person name="Wu C.I."/>
            <person name="Wu G."/>
            <person name="Yamamoto D."/>
            <person name="Yang H.P."/>
            <person name="Yang S.P."/>
            <person name="Yorke J.A."/>
            <person name="Yoshida K."/>
            <person name="Zdobnov E."/>
            <person name="Zhang P."/>
            <person name="Zhang Y."/>
            <person name="Zimin A.V."/>
            <person name="Baldwin J."/>
            <person name="Abdouelleil A."/>
            <person name="Abdulkadir J."/>
            <person name="Abebe A."/>
            <person name="Abera B."/>
            <person name="Abreu J."/>
            <person name="Acer S.C."/>
            <person name="Aftuck L."/>
            <person name="Alexander A."/>
            <person name="An P."/>
            <person name="Anderson E."/>
            <person name="Anderson S."/>
            <person name="Arachi H."/>
            <person name="Azer M."/>
            <person name="Bachantsang P."/>
            <person name="Barry A."/>
            <person name="Bayul T."/>
            <person name="Berlin A."/>
            <person name="Bessette D."/>
            <person name="Bloom T."/>
            <person name="Blye J."/>
            <person name="Boguslavskiy L."/>
            <person name="Bonnet C."/>
            <person name="Boukhgalter B."/>
            <person name="Bourzgui I."/>
            <person name="Brown A."/>
            <person name="Cahill P."/>
            <person name="Channer S."/>
            <person name="Cheshatsang Y."/>
            <person name="Chuda L."/>
            <person name="Citroen M."/>
            <person name="Collymore A."/>
            <person name="Cooke P."/>
            <person name="Costello M."/>
            <person name="D'Aco K."/>
            <person name="Daza R."/>
            <person name="De Haan G."/>
            <person name="DeGray S."/>
            <person name="DeMaso C."/>
            <person name="Dhargay N."/>
            <person name="Dooley K."/>
            <person name="Dooley E."/>
            <person name="Doricent M."/>
            <person name="Dorje P."/>
            <person name="Dorjee K."/>
            <person name="Dupes A."/>
            <person name="Elong R."/>
            <person name="Falk J."/>
            <person name="Farina A."/>
            <person name="Faro S."/>
            <person name="Ferguson D."/>
            <person name="Fisher S."/>
            <person name="Foley C.D."/>
            <person name="Franke A."/>
            <person name="Friedrich D."/>
            <person name="Gadbois L."/>
            <person name="Gearin G."/>
            <person name="Gearin C.R."/>
            <person name="Giannoukos G."/>
            <person name="Goode T."/>
            <person name="Graham J."/>
            <person name="Grandbois E."/>
            <person name="Grewal S."/>
            <person name="Gyaltsen K."/>
            <person name="Hafez N."/>
            <person name="Hagos B."/>
            <person name="Hall J."/>
            <person name="Henson C."/>
            <person name="Hollinger A."/>
            <person name="Honan T."/>
            <person name="Huard M.D."/>
            <person name="Hughes L."/>
            <person name="Hurhula B."/>
            <person name="Husby M.E."/>
            <person name="Kamat A."/>
            <person name="Kanga B."/>
            <person name="Kashin S."/>
            <person name="Khazanovich D."/>
            <person name="Kisner P."/>
            <person name="Lance K."/>
            <person name="Lara M."/>
            <person name="Lee W."/>
            <person name="Lennon N."/>
            <person name="Letendre F."/>
            <person name="LeVine R."/>
            <person name="Lipovsky A."/>
            <person name="Liu X."/>
            <person name="Liu J."/>
            <person name="Liu S."/>
            <person name="Lokyitsang T."/>
            <person name="Lokyitsang Y."/>
            <person name="Lubonja R."/>
            <person name="Lui A."/>
            <person name="MacDonald P."/>
            <person name="Magnisalis V."/>
            <person name="Maru K."/>
            <person name="Matthews C."/>
            <person name="McCusker W."/>
            <person name="McDonough S."/>
            <person name="Mehta T."/>
            <person name="Meldrim J."/>
            <person name="Meneus L."/>
            <person name="Mihai O."/>
            <person name="Mihalev A."/>
            <person name="Mihova T."/>
            <person name="Mittelman R."/>
            <person name="Mlenga V."/>
            <person name="Montmayeur A."/>
            <person name="Mulrain L."/>
            <person name="Navidi A."/>
            <person name="Naylor J."/>
            <person name="Negash T."/>
            <person name="Nguyen T."/>
            <person name="Nguyen N."/>
            <person name="Nicol R."/>
            <person name="Norbu C."/>
            <person name="Norbu N."/>
            <person name="Novod N."/>
            <person name="O'Neill B."/>
            <person name="Osman S."/>
            <person name="Markiewicz E."/>
            <person name="Oyono O.L."/>
            <person name="Patti C."/>
            <person name="Phunkhang P."/>
            <person name="Pierre F."/>
            <person name="Priest M."/>
            <person name="Raghuraman S."/>
            <person name="Rege F."/>
            <person name="Reyes R."/>
            <person name="Rise C."/>
            <person name="Rogov P."/>
            <person name="Ross K."/>
            <person name="Ryan E."/>
            <person name="Settipalli S."/>
            <person name="Shea T."/>
            <person name="Sherpa N."/>
            <person name="Shi L."/>
            <person name="Shih D."/>
            <person name="Sparrow T."/>
            <person name="Spaulding J."/>
            <person name="Stalker J."/>
            <person name="Stange-Thomann N."/>
            <person name="Stavropoulos S."/>
            <person name="Stone C."/>
            <person name="Strader C."/>
            <person name="Tesfaye S."/>
            <person name="Thomson T."/>
            <person name="Thoulutsang Y."/>
            <person name="Thoulutsang D."/>
            <person name="Topham K."/>
            <person name="Topping I."/>
            <person name="Tsamla T."/>
            <person name="Vassiliev H."/>
            <person name="Vo A."/>
            <person name="Wangchuk T."/>
            <person name="Wangdi T."/>
            <person name="Weiand M."/>
            <person name="Wilkinson J."/>
            <person name="Wilson A."/>
            <person name="Yadav S."/>
            <person name="Young G."/>
            <person name="Yu Q."/>
            <person name="Zembek L."/>
            <person name="Zhong D."/>
            <person name="Zimmer A."/>
            <person name="Zwirko Z."/>
            <person name="Jaffe D.B."/>
            <person name="Alvarez P."/>
            <person name="Brockman W."/>
            <person name="Butler J."/>
            <person name="Chin C."/>
            <person name="Gnerre S."/>
            <person name="Grabherr M."/>
            <person name="Kleber M."/>
            <person name="Mauceli E."/>
            <person name="MacCallum I."/>
        </authorList>
    </citation>
    <scope>NUCLEOTIDE SEQUENCE [LARGE SCALE GENOMIC DNA]</scope>
    <source>
        <strain evidence="3">Rob3c / Tucson 14021-0248.25</strain>
    </source>
</reference>
<dbReference type="HOGENOM" id="CLU_3126587_0_0_1"/>
<evidence type="ECO:0000256" key="1">
    <source>
        <dbReference type="SAM" id="MobiDB-lite"/>
    </source>
</evidence>
<accession>B4HF09</accession>